<dbReference type="InterPro" id="IPR041679">
    <property type="entry name" value="DNA2/NAM7-like_C"/>
</dbReference>
<dbReference type="InterPro" id="IPR041677">
    <property type="entry name" value="DNA2/NAM7_AAA_11"/>
</dbReference>
<keyword evidence="22" id="KW-0158">Chromosome</keyword>
<evidence type="ECO:0000313" key="28">
    <source>
        <dbReference type="EMBL" id="KAJ3660377.1"/>
    </source>
</evidence>
<dbReference type="CDD" id="cd18808">
    <property type="entry name" value="SF1_C_Upf1"/>
    <property type="match status" value="1"/>
</dbReference>
<comment type="catalytic activity">
    <reaction evidence="21 22">
        <text>ATP + H2O = ADP + phosphate + H(+)</text>
        <dbReference type="Rhea" id="RHEA:13065"/>
        <dbReference type="ChEBI" id="CHEBI:15377"/>
        <dbReference type="ChEBI" id="CHEBI:15378"/>
        <dbReference type="ChEBI" id="CHEBI:30616"/>
        <dbReference type="ChEBI" id="CHEBI:43474"/>
        <dbReference type="ChEBI" id="CHEBI:456216"/>
        <dbReference type="EC" id="3.6.4.12"/>
    </reaction>
</comment>
<keyword evidence="7 22" id="KW-0479">Metal-binding</keyword>
<feature type="region of interest" description="Disordered" evidence="23">
    <location>
        <begin position="160"/>
        <end position="193"/>
    </location>
</feature>
<evidence type="ECO:0000256" key="11">
    <source>
        <dbReference type="ARBA" id="ARBA00022801"/>
    </source>
</evidence>
<keyword evidence="8 22" id="KW-0547">Nucleotide-binding</keyword>
<evidence type="ECO:0000256" key="1">
    <source>
        <dbReference type="ARBA" id="ARBA00001966"/>
    </source>
</evidence>
<dbReference type="Gene3D" id="3.40.50.300">
    <property type="entry name" value="P-loop containing nucleotide triphosphate hydrolases"/>
    <property type="match status" value="2"/>
</dbReference>
<evidence type="ECO:0000256" key="22">
    <source>
        <dbReference type="RuleBase" id="RU367041"/>
    </source>
</evidence>
<evidence type="ECO:0000259" key="27">
    <source>
        <dbReference type="Pfam" id="PF21123"/>
    </source>
</evidence>
<evidence type="ECO:0000256" key="19">
    <source>
        <dbReference type="ARBA" id="ARBA00023242"/>
    </source>
</evidence>
<dbReference type="GO" id="GO:0006281">
    <property type="term" value="P:DNA repair"/>
    <property type="evidence" value="ECO:0007669"/>
    <property type="project" value="UniProtKB-KW"/>
</dbReference>
<dbReference type="EC" id="3.6.4.12" evidence="22"/>
<gene>
    <name evidence="28" type="ORF">Zmor_004827</name>
</gene>
<dbReference type="Pfam" id="PF13087">
    <property type="entry name" value="AAA_12"/>
    <property type="match status" value="1"/>
</dbReference>
<feature type="compositionally biased region" description="Polar residues" evidence="23">
    <location>
        <begin position="171"/>
        <end position="189"/>
    </location>
</feature>
<evidence type="ECO:0000256" key="23">
    <source>
        <dbReference type="SAM" id="MobiDB-lite"/>
    </source>
</evidence>
<dbReference type="AlphaFoldDB" id="A0AA38IMX0"/>
<comment type="function">
    <text evidence="22">Key enzyme involved in DNA replication and DNA repair. Involved in Okazaki fragments processing by cleaving long flaps that escape FEN1: flaps that are longer than 27 nucleotides are coated by replication protein A complex (RPA), leading to recruit DNA2 which cleaves the flap until it is too short to bind RPA and becomes a substrate for FEN1. Also involved in 5'-end resection of DNA during double-strand break (DSB) repair by mediating the cleavage of 5'-ssDNA.</text>
</comment>
<feature type="region of interest" description="Disordered" evidence="23">
    <location>
        <begin position="79"/>
        <end position="124"/>
    </location>
</feature>
<dbReference type="Gene3D" id="3.90.320.10">
    <property type="match status" value="1"/>
</dbReference>
<evidence type="ECO:0000313" key="29">
    <source>
        <dbReference type="Proteomes" id="UP001168821"/>
    </source>
</evidence>
<feature type="compositionally biased region" description="Polar residues" evidence="23">
    <location>
        <begin position="88"/>
        <end position="112"/>
    </location>
</feature>
<evidence type="ECO:0000256" key="9">
    <source>
        <dbReference type="ARBA" id="ARBA00022759"/>
    </source>
</evidence>
<comment type="subcellular location">
    <subcellularLocation>
        <location evidence="2">Mitochondrion</location>
    </subcellularLocation>
    <subcellularLocation>
        <location evidence="22">Nucleus</location>
    </subcellularLocation>
    <subcellularLocation>
        <location evidence="22">Chromosome</location>
    </subcellularLocation>
</comment>
<keyword evidence="14 22" id="KW-0408">Iron</keyword>
<evidence type="ECO:0000256" key="20">
    <source>
        <dbReference type="ARBA" id="ARBA00023268"/>
    </source>
</evidence>
<dbReference type="CDD" id="cd18041">
    <property type="entry name" value="DEXXQc_DNA2"/>
    <property type="match status" value="1"/>
</dbReference>
<evidence type="ECO:0000256" key="3">
    <source>
        <dbReference type="ARBA" id="ARBA00007913"/>
    </source>
</evidence>
<comment type="similarity">
    <text evidence="3 22">Belongs to the DNA2/NAM7 helicase family.</text>
</comment>
<evidence type="ECO:0000259" key="26">
    <source>
        <dbReference type="Pfam" id="PF13087"/>
    </source>
</evidence>
<dbReference type="EMBL" id="JALNTZ010000002">
    <property type="protein sequence ID" value="KAJ3660377.1"/>
    <property type="molecule type" value="Genomic_DNA"/>
</dbReference>
<name>A0AA38IMX0_9CUCU</name>
<keyword evidence="13 22" id="KW-0067">ATP-binding</keyword>
<organism evidence="28 29">
    <name type="scientific">Zophobas morio</name>
    <dbReference type="NCBI Taxonomy" id="2755281"/>
    <lineage>
        <taxon>Eukaryota</taxon>
        <taxon>Metazoa</taxon>
        <taxon>Ecdysozoa</taxon>
        <taxon>Arthropoda</taxon>
        <taxon>Hexapoda</taxon>
        <taxon>Insecta</taxon>
        <taxon>Pterygota</taxon>
        <taxon>Neoptera</taxon>
        <taxon>Endopterygota</taxon>
        <taxon>Coleoptera</taxon>
        <taxon>Polyphaga</taxon>
        <taxon>Cucujiformia</taxon>
        <taxon>Tenebrionidae</taxon>
        <taxon>Zophobas</taxon>
    </lineage>
</organism>
<dbReference type="GO" id="GO:0005634">
    <property type="term" value="C:nucleus"/>
    <property type="evidence" value="ECO:0007669"/>
    <property type="project" value="UniProtKB-SubCell"/>
</dbReference>
<evidence type="ECO:0000256" key="2">
    <source>
        <dbReference type="ARBA" id="ARBA00004173"/>
    </source>
</evidence>
<dbReference type="FunFam" id="3.40.50.300:FF:000915">
    <property type="entry name" value="DNA replication ATP-dependent helicase/nuclease DNA2"/>
    <property type="match status" value="1"/>
</dbReference>
<feature type="domain" description="DNA replication factor Dna2 N-terminal" evidence="24">
    <location>
        <begin position="271"/>
        <end position="465"/>
    </location>
</feature>
<feature type="domain" description="DNA2/NAM7 helicase-like C-terminal" evidence="26">
    <location>
        <begin position="968"/>
        <end position="1193"/>
    </location>
</feature>
<keyword evidence="20 22" id="KW-0511">Multifunctional enzyme</keyword>
<dbReference type="CDD" id="cd22318">
    <property type="entry name" value="DNA2_N-like"/>
    <property type="match status" value="1"/>
</dbReference>
<sequence>MKRVKNKVQPQVTKISDFFAKAPCNGVDNKRKLPECSVLNPLTNLPQKCDQEVSPKCKKIKCDENDTVVPPPYSVNFKVCTPDKGLKPSTSMKTPTPSQSPRLNNRTPQSGKKGTPRKLFEKSPRRVEDFNVQLLEAFVKMSPSLSNKKIKIKCTPTKVAEESQGLKRGSPAQNRNETTPSKSPKTPSLVSPRAKTKLSFLDSVDACLKKEPMDDDFDLKLECDILDDEFDSLLSFEDEFSTLDLQKPQHCTIVDINQSDRGVVLKLKSSKDGRKGKCSVEEFWSSGHFKAGDSVYINAEMVGNKWVINNKKGWLVYEPDLLIPCTSVVGSLFCKRKGVLSDLFRGFEGSNRIMIVGILTHTLLQQALKNKLTTTEEIRGLMKSILESKDTVKKLYESDLTLPEIETELEVFLPKLVTFIAEYINRESQPEGSNWQGKICEINDIEENLWCPELGIKGKIDVTVQTESDISPLELKTGRATMSLEHRGQVVLYIMMMNKFGYKVSSGLLLYLKEGVLKEIKASAEEKRDVMILRNEFAYFLSRGAGSGGVKGVGEMPQPLNNHRVCSKCPYNVICTSYLKYENHDLSHNKSIKEVQTKVTSHLTQPHLDYFLLWSNLLTMESSSNKMSKSIKQIYTVSPEMRESSGRCIINLKITHVGDDQNGLYEHTFEKPHSSTSLTVSDIAENNYIVVSTDTRPAVATGFVTEISPTKISILLDRNLTKKYPQHSFHLDTYDTNITYSFNMTSLSLLLEDTPRAAELRDIIIDKKAPTFVAKLPSAVAKRGASILKRLNVVQQRAVLKALCANEFLLIKGMPGTGKSATIVALIQLLLALNKSVLVTSHTHSAIDNICIRLQQRGVDFLRLGSESKIDPSVKANSEATLTKDCTTPQQMEEVYSRYNVIAVTCLGSGHPLLSKRTVDVCIVDESTQVVQTSVLRPLHAAKTFVLIGDPHQLAPVVKNRAASEAGMSESLFERLENSDGIIALNLNYRMNRTITDLANVLTYNGELKTATDEVAMRTLQIPNFETVQTLYKDHPWLLKALNTSLETAVQLIDTGPVWQLPHDVKWNSKNLKFTKDYDLQNCLNIHEVAIVVTLVKALLKGGVPASSIGVIATYRAQVAQISQYLEEMNVEVSTVDQFQGRDKNVVIYSCTKSADGAKGSKDTSRFEILEDKRRLTVAITRAKRKLLIVGDVTTLQRLSTFSKILPALEKNTIKFDSSWSAVFNSLH</sequence>
<keyword evidence="29" id="KW-1185">Reference proteome</keyword>
<accession>A0AA38IMX0</accession>
<dbReference type="GO" id="GO:0003677">
    <property type="term" value="F:DNA binding"/>
    <property type="evidence" value="ECO:0007669"/>
    <property type="project" value="UniProtKB-UniRule"/>
</dbReference>
<dbReference type="InterPro" id="IPR014808">
    <property type="entry name" value="DNA_replication_fac_Dna2_N"/>
</dbReference>
<evidence type="ECO:0000256" key="21">
    <source>
        <dbReference type="ARBA" id="ARBA00047995"/>
    </source>
</evidence>
<dbReference type="GO" id="GO:0046872">
    <property type="term" value="F:metal ion binding"/>
    <property type="evidence" value="ECO:0007669"/>
    <property type="project" value="UniProtKB-UniRule"/>
</dbReference>
<dbReference type="EC" id="3.1.-.-" evidence="22"/>
<dbReference type="GO" id="GO:0005524">
    <property type="term" value="F:ATP binding"/>
    <property type="evidence" value="ECO:0007669"/>
    <property type="project" value="UniProtKB-UniRule"/>
</dbReference>
<keyword evidence="16 22" id="KW-0238">DNA-binding</keyword>
<dbReference type="Pfam" id="PF13086">
    <property type="entry name" value="AAA_11"/>
    <property type="match status" value="2"/>
</dbReference>
<dbReference type="GO" id="GO:0071932">
    <property type="term" value="P:replication fork reversal"/>
    <property type="evidence" value="ECO:0007669"/>
    <property type="project" value="TreeGrafter"/>
</dbReference>
<proteinExistence type="inferred from homology"/>
<evidence type="ECO:0000256" key="17">
    <source>
        <dbReference type="ARBA" id="ARBA00023128"/>
    </source>
</evidence>
<dbReference type="GO" id="GO:0017108">
    <property type="term" value="F:5'-flap endonuclease activity"/>
    <property type="evidence" value="ECO:0007669"/>
    <property type="project" value="UniProtKB-UniRule"/>
</dbReference>
<evidence type="ECO:0000256" key="14">
    <source>
        <dbReference type="ARBA" id="ARBA00023004"/>
    </source>
</evidence>
<dbReference type="GO" id="GO:0033567">
    <property type="term" value="P:DNA replication, Okazaki fragment processing"/>
    <property type="evidence" value="ECO:0007669"/>
    <property type="project" value="UniProtKB-UniRule"/>
</dbReference>
<dbReference type="GO" id="GO:0005694">
    <property type="term" value="C:chromosome"/>
    <property type="evidence" value="ECO:0007669"/>
    <property type="project" value="UniProtKB-SubCell"/>
</dbReference>
<evidence type="ECO:0000256" key="5">
    <source>
        <dbReference type="ARBA" id="ARBA00022705"/>
    </source>
</evidence>
<dbReference type="PANTHER" id="PTHR10887:SF433">
    <property type="entry name" value="DNA REPLICATION ATP-DEPENDENT HELICASE_NUCLEASE DNA2"/>
    <property type="match status" value="1"/>
</dbReference>
<dbReference type="GO" id="GO:0051539">
    <property type="term" value="F:4 iron, 4 sulfur cluster binding"/>
    <property type="evidence" value="ECO:0007669"/>
    <property type="project" value="UniProtKB-UniRule"/>
</dbReference>
<keyword evidence="12 22" id="KW-0347">Helicase</keyword>
<evidence type="ECO:0000256" key="6">
    <source>
        <dbReference type="ARBA" id="ARBA00022722"/>
    </source>
</evidence>
<keyword evidence="18 22" id="KW-0234">DNA repair</keyword>
<evidence type="ECO:0000256" key="16">
    <source>
        <dbReference type="ARBA" id="ARBA00023125"/>
    </source>
</evidence>
<evidence type="ECO:0000256" key="7">
    <source>
        <dbReference type="ARBA" id="ARBA00022723"/>
    </source>
</evidence>
<keyword evidence="11 22" id="KW-0378">Hydrolase</keyword>
<keyword evidence="4 22" id="KW-0004">4Fe-4S</keyword>
<dbReference type="InterPro" id="IPR027417">
    <property type="entry name" value="P-loop_NTPase"/>
</dbReference>
<evidence type="ECO:0000256" key="18">
    <source>
        <dbReference type="ARBA" id="ARBA00023204"/>
    </source>
</evidence>
<dbReference type="Pfam" id="PF21123">
    <property type="entry name" value="Dna2_Rift"/>
    <property type="match status" value="1"/>
</dbReference>
<evidence type="ECO:0000256" key="10">
    <source>
        <dbReference type="ARBA" id="ARBA00022763"/>
    </source>
</evidence>
<protein>
    <recommendedName>
        <fullName evidence="22">DNA replication ATP-dependent helicase/nuclease</fullName>
        <ecNumber evidence="22">3.1.-.-</ecNumber>
        <ecNumber evidence="22">3.6.4.12</ecNumber>
    </recommendedName>
</protein>
<evidence type="ECO:0000256" key="15">
    <source>
        <dbReference type="ARBA" id="ARBA00023014"/>
    </source>
</evidence>
<dbReference type="InterPro" id="IPR011604">
    <property type="entry name" value="PDDEXK-like_dom_sf"/>
</dbReference>
<dbReference type="InterPro" id="IPR048459">
    <property type="entry name" value="DNA2_Rift"/>
</dbReference>
<keyword evidence="19 22" id="KW-0539">Nucleus</keyword>
<comment type="cofactor">
    <cofactor evidence="1">
        <name>[4Fe-4S] cluster</name>
        <dbReference type="ChEBI" id="CHEBI:49883"/>
    </cofactor>
</comment>
<comment type="caution">
    <text evidence="28">The sequence shown here is derived from an EMBL/GenBank/DDBJ whole genome shotgun (WGS) entry which is preliminary data.</text>
</comment>
<dbReference type="GO" id="GO:0005739">
    <property type="term" value="C:mitochondrion"/>
    <property type="evidence" value="ECO:0007669"/>
    <property type="project" value="UniProtKB-SubCell"/>
</dbReference>
<evidence type="ECO:0000256" key="4">
    <source>
        <dbReference type="ARBA" id="ARBA00022485"/>
    </source>
</evidence>
<keyword evidence="10 22" id="KW-0227">DNA damage</keyword>
<dbReference type="SUPFAM" id="SSF52540">
    <property type="entry name" value="P-loop containing nucleoside triphosphate hydrolases"/>
    <property type="match status" value="1"/>
</dbReference>
<dbReference type="PANTHER" id="PTHR10887">
    <property type="entry name" value="DNA2/NAM7 HELICASE FAMILY"/>
    <property type="match status" value="1"/>
</dbReference>
<dbReference type="Pfam" id="PF08696">
    <property type="entry name" value="Dna2"/>
    <property type="match status" value="1"/>
</dbReference>
<dbReference type="InterPro" id="IPR047187">
    <property type="entry name" value="SF1_C_Upf1"/>
</dbReference>
<keyword evidence="15 22" id="KW-0411">Iron-sulfur</keyword>
<dbReference type="InterPro" id="IPR026851">
    <property type="entry name" value="Dna2/JHS1_DEXXQ-box"/>
</dbReference>
<reference evidence="28" key="1">
    <citation type="journal article" date="2023" name="G3 (Bethesda)">
        <title>Whole genome assemblies of Zophobas morio and Tenebrio molitor.</title>
        <authorList>
            <person name="Kaur S."/>
            <person name="Stinson S.A."/>
            <person name="diCenzo G.C."/>
        </authorList>
    </citation>
    <scope>NUCLEOTIDE SEQUENCE</scope>
    <source>
        <strain evidence="28">QUZm001</strain>
    </source>
</reference>
<feature type="domain" description="DNA2/NAM7 helicase helicase" evidence="25">
    <location>
        <begin position="892"/>
        <end position="960"/>
    </location>
</feature>
<dbReference type="Proteomes" id="UP001168821">
    <property type="component" value="Unassembled WGS sequence"/>
</dbReference>
<evidence type="ECO:0000256" key="13">
    <source>
        <dbReference type="ARBA" id="ARBA00022840"/>
    </source>
</evidence>
<keyword evidence="9" id="KW-0255">Endonuclease</keyword>
<keyword evidence="17" id="KW-0496">Mitochondrion</keyword>
<feature type="domain" description="DNA2 rift barrel" evidence="27">
    <location>
        <begin position="641"/>
        <end position="733"/>
    </location>
</feature>
<evidence type="ECO:0000259" key="25">
    <source>
        <dbReference type="Pfam" id="PF13086"/>
    </source>
</evidence>
<keyword evidence="6 22" id="KW-0540">Nuclease</keyword>
<keyword evidence="5 22" id="KW-0235">DNA replication</keyword>
<evidence type="ECO:0000256" key="12">
    <source>
        <dbReference type="ARBA" id="ARBA00022806"/>
    </source>
</evidence>
<feature type="domain" description="DNA2/NAM7 helicase helicase" evidence="25">
    <location>
        <begin position="791"/>
        <end position="881"/>
    </location>
</feature>
<dbReference type="InterPro" id="IPR045055">
    <property type="entry name" value="DNA2/NAM7-like"/>
</dbReference>
<evidence type="ECO:0000259" key="24">
    <source>
        <dbReference type="Pfam" id="PF08696"/>
    </source>
</evidence>
<evidence type="ECO:0000256" key="8">
    <source>
        <dbReference type="ARBA" id="ARBA00022741"/>
    </source>
</evidence>
<dbReference type="GO" id="GO:0017116">
    <property type="term" value="F:single-stranded DNA helicase activity"/>
    <property type="evidence" value="ECO:0007669"/>
    <property type="project" value="UniProtKB-UniRule"/>
</dbReference>